<protein>
    <submittedName>
        <fullName evidence="1">Uncharacterized protein</fullName>
    </submittedName>
</protein>
<keyword evidence="2" id="KW-1185">Reference proteome</keyword>
<accession>A0ABM9PL42</accession>
<dbReference type="Proteomes" id="UP001497602">
    <property type="component" value="Unassembled WGS sequence"/>
</dbReference>
<comment type="caution">
    <text evidence="1">The sequence shown here is derived from an EMBL/GenBank/DDBJ whole genome shotgun (WGS) entry which is preliminary data.</text>
</comment>
<gene>
    <name evidence="1" type="ORF">T190115A13A_210055</name>
</gene>
<evidence type="ECO:0000313" key="2">
    <source>
        <dbReference type="Proteomes" id="UP001497602"/>
    </source>
</evidence>
<dbReference type="RefSeq" id="WP_348702723.1">
    <property type="nucleotide sequence ID" value="NZ_CAXIYA010000006.1"/>
</dbReference>
<sequence>MTHIYSDKSYDSKMNPKKETIQFLIDFSKSLNIVRTKSNYLIELNLN</sequence>
<organism evidence="1 2">
    <name type="scientific">Tenacibaculum vairaonense</name>
    <dbReference type="NCBI Taxonomy" id="3137860"/>
    <lineage>
        <taxon>Bacteria</taxon>
        <taxon>Pseudomonadati</taxon>
        <taxon>Bacteroidota</taxon>
        <taxon>Flavobacteriia</taxon>
        <taxon>Flavobacteriales</taxon>
        <taxon>Flavobacteriaceae</taxon>
        <taxon>Tenacibaculum</taxon>
    </lineage>
</organism>
<name>A0ABM9PL42_9FLAO</name>
<evidence type="ECO:0000313" key="1">
    <source>
        <dbReference type="EMBL" id="CAL2106401.1"/>
    </source>
</evidence>
<reference evidence="1 2" key="1">
    <citation type="submission" date="2024-05" db="EMBL/GenBank/DDBJ databases">
        <authorList>
            <person name="Duchaud E."/>
        </authorList>
    </citation>
    <scope>NUCLEOTIDE SEQUENCE [LARGE SCALE GENOMIC DNA]</scope>
    <source>
        <strain evidence="1">Ena-SAMPLE-TAB-13-05-2024-13:56:06:370-140305</strain>
    </source>
</reference>
<proteinExistence type="predicted"/>
<dbReference type="EMBL" id="CAXJRC010000013">
    <property type="protein sequence ID" value="CAL2106401.1"/>
    <property type="molecule type" value="Genomic_DNA"/>
</dbReference>